<dbReference type="PANTHER" id="PTHR21294:SF17">
    <property type="entry name" value="PROTEIN FIXA"/>
    <property type="match status" value="1"/>
</dbReference>
<dbReference type="EMBL" id="JBHSDS010000003">
    <property type="protein sequence ID" value="MFC4357070.1"/>
    <property type="molecule type" value="Genomic_DNA"/>
</dbReference>
<dbReference type="Proteomes" id="UP001595921">
    <property type="component" value="Unassembled WGS sequence"/>
</dbReference>
<feature type="region of interest" description="Disordered" evidence="1">
    <location>
        <begin position="293"/>
        <end position="328"/>
    </location>
</feature>
<reference evidence="3 4" key="1">
    <citation type="journal article" date="2019" name="Int. J. Syst. Evol. Microbiol.">
        <title>The Global Catalogue of Microorganisms (GCM) 10K type strain sequencing project: providing services to taxonomists for standard genome sequencing and annotation.</title>
        <authorList>
            <consortium name="The Broad Institute Genomics Platform"/>
            <consortium name="The Broad Institute Genome Sequencing Center for Infectious Disease"/>
            <person name="Wu L."/>
            <person name="Ma J."/>
        </authorList>
    </citation>
    <scope>NUCLEOTIDE SEQUENCE [LARGE SCALE GENOMIC DNA]</scope>
    <source>
        <strain evidence="3 4">CGMCC 1.12553</strain>
    </source>
</reference>
<sequence>MHTVVLTKGVPDFREGQVSFDENGHLERGKTPTVMNPNDKFALRAALQTRVRHGGRVSVMSMGPPGYKDVLREAMADVYADDLYLLSDREMAAADTWATSITLATGIEKMAAGTNEGDGRDEDAMPDLVFAGFKTADGETGHTGPQTCWCLDMPVVTHVVSLDIDPEARTLRAKRLVEGDIEEIETVEAELPCFVVADPEFVPSYRTASHRLELKDLRERTARRAEAFEDHLTVWDHSDLNLDPDYIGLDGSPTIVSSVDPIPKQPAEREATVVAPDDADGMTELVDEMLPFAAGASGGGGGAEAVADGGRTGGSDDRDTSDGETGGE</sequence>
<dbReference type="Pfam" id="PF01012">
    <property type="entry name" value="ETF"/>
    <property type="match status" value="1"/>
</dbReference>
<keyword evidence="4" id="KW-1185">Reference proteome</keyword>
<dbReference type="SUPFAM" id="SSF52402">
    <property type="entry name" value="Adenine nucleotide alpha hydrolases-like"/>
    <property type="match status" value="1"/>
</dbReference>
<protein>
    <submittedName>
        <fullName evidence="3">Electron transfer flavoprotein subunit beta/FixA family protein</fullName>
    </submittedName>
</protein>
<organism evidence="3 4">
    <name type="scientific">Halobium salinum</name>
    <dbReference type="NCBI Taxonomy" id="1364940"/>
    <lineage>
        <taxon>Archaea</taxon>
        <taxon>Methanobacteriati</taxon>
        <taxon>Methanobacteriota</taxon>
        <taxon>Stenosarchaea group</taxon>
        <taxon>Halobacteria</taxon>
        <taxon>Halobacteriales</taxon>
        <taxon>Haloferacaceae</taxon>
        <taxon>Halobium</taxon>
    </lineage>
</organism>
<name>A0ABD5P8M9_9EURY</name>
<dbReference type="AlphaFoldDB" id="A0ABD5P8M9"/>
<feature type="domain" description="Electron transfer flavoprotein alpha/beta-subunit N-terminal" evidence="2">
    <location>
        <begin position="23"/>
        <end position="221"/>
    </location>
</feature>
<evidence type="ECO:0000313" key="4">
    <source>
        <dbReference type="Proteomes" id="UP001595921"/>
    </source>
</evidence>
<dbReference type="Gene3D" id="3.40.50.620">
    <property type="entry name" value="HUPs"/>
    <property type="match status" value="1"/>
</dbReference>
<evidence type="ECO:0000259" key="2">
    <source>
        <dbReference type="SMART" id="SM00893"/>
    </source>
</evidence>
<dbReference type="PANTHER" id="PTHR21294">
    <property type="entry name" value="ELECTRON TRANSFER FLAVOPROTEIN BETA-SUBUNIT"/>
    <property type="match status" value="1"/>
</dbReference>
<dbReference type="InterPro" id="IPR014730">
    <property type="entry name" value="ETF_a/b_N"/>
</dbReference>
<dbReference type="RefSeq" id="WP_390203054.1">
    <property type="nucleotide sequence ID" value="NZ_JAODIW010000006.1"/>
</dbReference>
<dbReference type="InterPro" id="IPR014729">
    <property type="entry name" value="Rossmann-like_a/b/a_fold"/>
</dbReference>
<proteinExistence type="predicted"/>
<dbReference type="SMART" id="SM00893">
    <property type="entry name" value="ETF"/>
    <property type="match status" value="1"/>
</dbReference>
<accession>A0ABD5P8M9</accession>
<evidence type="ECO:0000313" key="3">
    <source>
        <dbReference type="EMBL" id="MFC4357070.1"/>
    </source>
</evidence>
<dbReference type="InterPro" id="IPR012255">
    <property type="entry name" value="ETF_b"/>
</dbReference>
<comment type="caution">
    <text evidence="3">The sequence shown here is derived from an EMBL/GenBank/DDBJ whole genome shotgun (WGS) entry which is preliminary data.</text>
</comment>
<gene>
    <name evidence="3" type="ORF">ACFO0N_03795</name>
</gene>
<evidence type="ECO:0000256" key="1">
    <source>
        <dbReference type="SAM" id="MobiDB-lite"/>
    </source>
</evidence>